<name>A0ABX4ZRE4_9PAST</name>
<evidence type="ECO:0000259" key="1">
    <source>
        <dbReference type="Pfam" id="PF05943"/>
    </source>
</evidence>
<dbReference type="InterPro" id="IPR044031">
    <property type="entry name" value="TssC1_N"/>
</dbReference>
<dbReference type="EMBL" id="PQVI01000095">
    <property type="protein sequence ID" value="POY42088.1"/>
    <property type="molecule type" value="Genomic_DNA"/>
</dbReference>
<evidence type="ECO:0000313" key="2">
    <source>
        <dbReference type="EMBL" id="POY42088.1"/>
    </source>
</evidence>
<feature type="domain" description="TssC1 N-terminal" evidence="1">
    <location>
        <begin position="67"/>
        <end position="105"/>
    </location>
</feature>
<keyword evidence="3" id="KW-1185">Reference proteome</keyword>
<evidence type="ECO:0000313" key="3">
    <source>
        <dbReference type="Proteomes" id="UP000237229"/>
    </source>
</evidence>
<dbReference type="RefSeq" id="WP_181022032.1">
    <property type="nucleotide sequence ID" value="NZ_PQVI01000095.1"/>
</dbReference>
<feature type="non-terminal residue" evidence="2">
    <location>
        <position position="106"/>
    </location>
</feature>
<proteinExistence type="predicted"/>
<reference evidence="2 3" key="1">
    <citation type="submission" date="2018-02" db="EMBL/GenBank/DDBJ databases">
        <title>Classification genera of Pasteurellaceae by whole genome sequence comparison.</title>
        <authorList>
            <person name="Christensen H."/>
        </authorList>
    </citation>
    <scope>NUCLEOTIDE SEQUENCE [LARGE SCALE GENOMIC DNA]</scope>
    <source>
        <strain evidence="2 3">20186H4H1</strain>
    </source>
</reference>
<dbReference type="InterPro" id="IPR010269">
    <property type="entry name" value="T6SS_TssC-like"/>
</dbReference>
<dbReference type="PANTHER" id="PTHR35565">
    <property type="entry name" value="CYTOPLASMIC PROTEIN-RELATED"/>
    <property type="match status" value="1"/>
</dbReference>
<protein>
    <submittedName>
        <fullName evidence="2">Type VI secretion system contractile sheath large subunit</fullName>
    </submittedName>
</protein>
<organism evidence="2 3">
    <name type="scientific">Avibacterium endocarditidis</name>
    <dbReference type="NCBI Taxonomy" id="380674"/>
    <lineage>
        <taxon>Bacteria</taxon>
        <taxon>Pseudomonadati</taxon>
        <taxon>Pseudomonadota</taxon>
        <taxon>Gammaproteobacteria</taxon>
        <taxon>Pasteurellales</taxon>
        <taxon>Pasteurellaceae</taxon>
        <taxon>Avibacterium</taxon>
    </lineage>
</organism>
<dbReference type="Proteomes" id="UP000237229">
    <property type="component" value="Unassembled WGS sequence"/>
</dbReference>
<dbReference type="Pfam" id="PF05943">
    <property type="entry name" value="VipB"/>
    <property type="match status" value="1"/>
</dbReference>
<sequence>MADKIQTEQIEQNTTTSGSLLDEIMAQTRLSEDSEGYDIAKQGVAAFISNILETGSKEEPVNKLLIDKMINEIDRKLSAQVDEILHHNEFRNLESSWRSLKLLVDK</sequence>
<dbReference type="PANTHER" id="PTHR35565:SF1">
    <property type="entry name" value="TYPE VI SECRETION SYSTEM CONTRACTILE SHEATH LARGE SUBUNIT"/>
    <property type="match status" value="1"/>
</dbReference>
<gene>
    <name evidence="2" type="ORF">C3Z13_07695</name>
</gene>
<comment type="caution">
    <text evidence="2">The sequence shown here is derived from an EMBL/GenBank/DDBJ whole genome shotgun (WGS) entry which is preliminary data.</text>
</comment>
<accession>A0ABX4ZRE4</accession>